<accession>A0A4Z0NE38</accession>
<keyword evidence="2" id="KW-1185">Reference proteome</keyword>
<comment type="caution">
    <text evidence="1">The sequence shown here is derived from an EMBL/GenBank/DDBJ whole genome shotgun (WGS) entry which is preliminary data.</text>
</comment>
<protein>
    <submittedName>
        <fullName evidence="1">Uncharacterized protein</fullName>
    </submittedName>
</protein>
<name>A0A4Z0NE38_9HYPH</name>
<organism evidence="1 2">
    <name type="scientific">Methylobacterium nonmethylotrophicum</name>
    <dbReference type="NCBI Taxonomy" id="1141884"/>
    <lineage>
        <taxon>Bacteria</taxon>
        <taxon>Pseudomonadati</taxon>
        <taxon>Pseudomonadota</taxon>
        <taxon>Alphaproteobacteria</taxon>
        <taxon>Hyphomicrobiales</taxon>
        <taxon>Methylobacteriaceae</taxon>
        <taxon>Methylobacterium</taxon>
    </lineage>
</organism>
<dbReference type="AlphaFoldDB" id="A0A4Z0NE38"/>
<proteinExistence type="predicted"/>
<evidence type="ECO:0000313" key="1">
    <source>
        <dbReference type="EMBL" id="TGD91806.1"/>
    </source>
</evidence>
<dbReference type="Proteomes" id="UP000297535">
    <property type="component" value="Unassembled WGS sequence"/>
</dbReference>
<evidence type="ECO:0000313" key="2">
    <source>
        <dbReference type="Proteomes" id="UP000297535"/>
    </source>
</evidence>
<dbReference type="RefSeq" id="WP_135420050.1">
    <property type="nucleotide sequence ID" value="NZ_SRLB01000072.1"/>
</dbReference>
<sequence>MSPTALTRKPQDASTITAALLALLTALEGIPAGSPAGAAYTAAIRRRGEELAAVGGAEALRSAHAVVLAAAPDQAETRAALIDSAWSTIPGWTDTGSAA</sequence>
<gene>
    <name evidence="1" type="ORF">EU555_35510</name>
</gene>
<reference evidence="1 2" key="1">
    <citation type="submission" date="2019-04" db="EMBL/GenBank/DDBJ databases">
        <authorList>
            <person name="Feng G."/>
            <person name="Zhu H."/>
        </authorList>
    </citation>
    <scope>NUCLEOTIDE SEQUENCE [LARGE SCALE GENOMIC DNA]</scope>
    <source>
        <strain evidence="1 2">6HR-1</strain>
    </source>
</reference>
<dbReference type="EMBL" id="SRLB01000072">
    <property type="protein sequence ID" value="TGD91806.1"/>
    <property type="molecule type" value="Genomic_DNA"/>
</dbReference>